<keyword evidence="1 3" id="KW-0808">Transferase</keyword>
<dbReference type="PANTHER" id="PTHR42811">
    <property type="entry name" value="SERINE ACETYLTRANSFERASE"/>
    <property type="match status" value="1"/>
</dbReference>
<protein>
    <recommendedName>
        <fullName evidence="3">Acetyltransferase</fullName>
        <ecNumber evidence="3">2.3.1.-</ecNumber>
    </recommendedName>
</protein>
<evidence type="ECO:0000313" key="4">
    <source>
        <dbReference type="EMBL" id="WZV98915.1"/>
    </source>
</evidence>
<dbReference type="InterPro" id="IPR005881">
    <property type="entry name" value="Ser_O-AcTrfase"/>
</dbReference>
<evidence type="ECO:0000256" key="1">
    <source>
        <dbReference type="ARBA" id="ARBA00022679"/>
    </source>
</evidence>
<gene>
    <name evidence="4" type="ORF">AAEY27_03175</name>
</gene>
<keyword evidence="5" id="KW-1185">Reference proteome</keyword>
<reference evidence="4 5" key="1">
    <citation type="submission" date="2024-04" db="EMBL/GenBank/DDBJ databases">
        <title>Kosakonia calanthae sp. nov., a halophilic bacterium isolated from leaves of Calanthe tiplacata.</title>
        <authorList>
            <person name="Wu P."/>
        </authorList>
    </citation>
    <scope>NUCLEOTIDE SEQUENCE [LARGE SCALE GENOMIC DNA]</scope>
    <source>
        <strain evidence="4 5">BYX6</strain>
    </source>
</reference>
<dbReference type="PIRSF" id="PIRSF000441">
    <property type="entry name" value="CysE"/>
    <property type="match status" value="1"/>
</dbReference>
<evidence type="ECO:0000256" key="2">
    <source>
        <dbReference type="ARBA" id="ARBA00023315"/>
    </source>
</evidence>
<keyword evidence="2 3" id="KW-0012">Acyltransferase</keyword>
<evidence type="ECO:0000313" key="5">
    <source>
        <dbReference type="Proteomes" id="UP001466893"/>
    </source>
</evidence>
<proteinExistence type="inferred from homology"/>
<dbReference type="InterPro" id="IPR045304">
    <property type="entry name" value="LbH_SAT"/>
</dbReference>
<dbReference type="InterPro" id="IPR011004">
    <property type="entry name" value="Trimer_LpxA-like_sf"/>
</dbReference>
<organism evidence="4 5">
    <name type="scientific">Kosakonia calanthes</name>
    <dbReference type="NCBI Taxonomy" id="3139408"/>
    <lineage>
        <taxon>Bacteria</taxon>
        <taxon>Pseudomonadati</taxon>
        <taxon>Pseudomonadota</taxon>
        <taxon>Gammaproteobacteria</taxon>
        <taxon>Enterobacterales</taxon>
        <taxon>Enterobacteriaceae</taxon>
        <taxon>Kosakonia</taxon>
    </lineage>
</organism>
<dbReference type="SUPFAM" id="SSF51161">
    <property type="entry name" value="Trimeric LpxA-like enzymes"/>
    <property type="match status" value="1"/>
</dbReference>
<comment type="similarity">
    <text evidence="3">Belongs to the transferase hexapeptide repeat family.</text>
</comment>
<evidence type="ECO:0000256" key="3">
    <source>
        <dbReference type="PIRNR" id="PIRNR000441"/>
    </source>
</evidence>
<dbReference type="RefSeq" id="WP_342323475.1">
    <property type="nucleotide sequence ID" value="NZ_CP151800.1"/>
</dbReference>
<dbReference type="EC" id="2.3.1.-" evidence="3"/>
<dbReference type="Proteomes" id="UP001466893">
    <property type="component" value="Chromosome"/>
</dbReference>
<dbReference type="CDD" id="cd03354">
    <property type="entry name" value="LbH_SAT"/>
    <property type="match status" value="1"/>
</dbReference>
<sequence length="181" mass="20625">MNIEFLKECIRVEVIGRDHEFSWRKAITRTRRHRRKYFMFWWRVACYLYAQGGMKRRIARRIEAKLHRLYDIEIPLTVQIGAGLDLAHMSGIIITGYCKIGERLHIKQGVTIGLRSKPEDAQIIIGDDVNIGCNSSVLGGKITVGNNVTIGAHSLVIKDVPPNSIYMNQIVPCIRPKDQAL</sequence>
<name>A0ABZ3B6G2_9ENTR</name>
<accession>A0ABZ3B6G2</accession>
<dbReference type="Gene3D" id="2.160.10.10">
    <property type="entry name" value="Hexapeptide repeat proteins"/>
    <property type="match status" value="1"/>
</dbReference>
<dbReference type="EMBL" id="CP151800">
    <property type="protein sequence ID" value="WZV98915.1"/>
    <property type="molecule type" value="Genomic_DNA"/>
</dbReference>